<evidence type="ECO:0000313" key="1">
    <source>
        <dbReference type="Proteomes" id="UP000095283"/>
    </source>
</evidence>
<dbReference type="AlphaFoldDB" id="A0A1I7WG80"/>
<dbReference type="GO" id="GO:0044774">
    <property type="term" value="P:mitotic DNA integrity checkpoint signaling"/>
    <property type="evidence" value="ECO:0007669"/>
    <property type="project" value="TreeGrafter"/>
</dbReference>
<dbReference type="GO" id="GO:0006303">
    <property type="term" value="P:double-strand break repair via nonhomologous end joining"/>
    <property type="evidence" value="ECO:0007669"/>
    <property type="project" value="TreeGrafter"/>
</dbReference>
<dbReference type="GO" id="GO:0000729">
    <property type="term" value="P:DNA double-strand break processing"/>
    <property type="evidence" value="ECO:0007669"/>
    <property type="project" value="TreeGrafter"/>
</dbReference>
<dbReference type="GO" id="GO:0031297">
    <property type="term" value="P:replication fork processing"/>
    <property type="evidence" value="ECO:0007669"/>
    <property type="project" value="TreeGrafter"/>
</dbReference>
<dbReference type="WBParaSite" id="Hba_03933">
    <property type="protein sequence ID" value="Hba_03933"/>
    <property type="gene ID" value="Hba_03933"/>
</dbReference>
<accession>A0A1I7WG80</accession>
<dbReference type="GO" id="GO:0044547">
    <property type="term" value="F:DNA topoisomerase binding"/>
    <property type="evidence" value="ECO:0007669"/>
    <property type="project" value="TreeGrafter"/>
</dbReference>
<dbReference type="GO" id="GO:0042800">
    <property type="term" value="F:histone H3K4 methyltransferase activity"/>
    <property type="evidence" value="ECO:0007669"/>
    <property type="project" value="TreeGrafter"/>
</dbReference>
<dbReference type="GO" id="GO:0003697">
    <property type="term" value="F:single-stranded DNA binding"/>
    <property type="evidence" value="ECO:0007669"/>
    <property type="project" value="TreeGrafter"/>
</dbReference>
<dbReference type="InterPro" id="IPR036397">
    <property type="entry name" value="RNaseH_sf"/>
</dbReference>
<evidence type="ECO:0000313" key="2">
    <source>
        <dbReference type="WBParaSite" id="Hba_03933"/>
    </source>
</evidence>
<dbReference type="GO" id="GO:0046975">
    <property type="term" value="F:histone H3K36 methyltransferase activity"/>
    <property type="evidence" value="ECO:0007669"/>
    <property type="project" value="TreeGrafter"/>
</dbReference>
<dbReference type="GO" id="GO:0000014">
    <property type="term" value="F:single-stranded DNA endodeoxyribonuclease activity"/>
    <property type="evidence" value="ECO:0007669"/>
    <property type="project" value="TreeGrafter"/>
</dbReference>
<sequence length="117" mass="13930">MDHLVREPSTNVQLGIDFEDFVTETRALKRESHKTTREVAEELSVDDSTVARHLHQMGKSNKFDKWVSLELNESRKNRRYEICSAPLFRSKSDQFLNRIVTYDEKWIPYDNRRRSAQ</sequence>
<dbReference type="Proteomes" id="UP000095283">
    <property type="component" value="Unplaced"/>
</dbReference>
<dbReference type="Gene3D" id="1.10.10.10">
    <property type="entry name" value="Winged helix-like DNA-binding domain superfamily/Winged helix DNA-binding domain"/>
    <property type="match status" value="1"/>
</dbReference>
<keyword evidence="1" id="KW-1185">Reference proteome</keyword>
<dbReference type="PANTHER" id="PTHR46060">
    <property type="entry name" value="MARINER MOS1 TRANSPOSASE-LIKE PROTEIN"/>
    <property type="match status" value="1"/>
</dbReference>
<protein>
    <submittedName>
        <fullName evidence="2">HTH_48 domain-containing protein</fullName>
    </submittedName>
</protein>
<dbReference type="PANTHER" id="PTHR46060:SF2">
    <property type="entry name" value="HISTONE-LYSINE N-METHYLTRANSFERASE SETMAR"/>
    <property type="match status" value="1"/>
</dbReference>
<dbReference type="GO" id="GO:0005634">
    <property type="term" value="C:nucleus"/>
    <property type="evidence" value="ECO:0007669"/>
    <property type="project" value="TreeGrafter"/>
</dbReference>
<dbReference type="Gene3D" id="3.30.420.10">
    <property type="entry name" value="Ribonuclease H-like superfamily/Ribonuclease H"/>
    <property type="match status" value="1"/>
</dbReference>
<dbReference type="InterPro" id="IPR052709">
    <property type="entry name" value="Transposase-MT_Hybrid"/>
</dbReference>
<dbReference type="InterPro" id="IPR036388">
    <property type="entry name" value="WH-like_DNA-bd_sf"/>
</dbReference>
<reference evidence="2" key="1">
    <citation type="submission" date="2016-11" db="UniProtKB">
        <authorList>
            <consortium name="WormBaseParasite"/>
        </authorList>
    </citation>
    <scope>IDENTIFICATION</scope>
</reference>
<proteinExistence type="predicted"/>
<dbReference type="GO" id="GO:0035861">
    <property type="term" value="C:site of double-strand break"/>
    <property type="evidence" value="ECO:0007669"/>
    <property type="project" value="TreeGrafter"/>
</dbReference>
<dbReference type="GO" id="GO:0003690">
    <property type="term" value="F:double-stranded DNA binding"/>
    <property type="evidence" value="ECO:0007669"/>
    <property type="project" value="TreeGrafter"/>
</dbReference>
<dbReference type="GO" id="GO:0000793">
    <property type="term" value="C:condensed chromosome"/>
    <property type="evidence" value="ECO:0007669"/>
    <property type="project" value="TreeGrafter"/>
</dbReference>
<dbReference type="GO" id="GO:0015074">
    <property type="term" value="P:DNA integration"/>
    <property type="evidence" value="ECO:0007669"/>
    <property type="project" value="TreeGrafter"/>
</dbReference>
<name>A0A1I7WG80_HETBA</name>
<organism evidence="1 2">
    <name type="scientific">Heterorhabditis bacteriophora</name>
    <name type="common">Entomopathogenic nematode worm</name>
    <dbReference type="NCBI Taxonomy" id="37862"/>
    <lineage>
        <taxon>Eukaryota</taxon>
        <taxon>Metazoa</taxon>
        <taxon>Ecdysozoa</taxon>
        <taxon>Nematoda</taxon>
        <taxon>Chromadorea</taxon>
        <taxon>Rhabditida</taxon>
        <taxon>Rhabditina</taxon>
        <taxon>Rhabditomorpha</taxon>
        <taxon>Strongyloidea</taxon>
        <taxon>Heterorhabditidae</taxon>
        <taxon>Heterorhabditis</taxon>
    </lineage>
</organism>